<sequence>MGVASATSEDSAASDTAGVFSWVINILLDRQRRRNLSAVIPAEGTAGHPAKAGGRVRERTRARGCPEGAGHGGWQEKTPVTGRRFPGGRNSRRRGNVRKRGTGPRHDGRDQTVCPPRKRLASLITIFKDAQLHG</sequence>
<gene>
    <name evidence="2" type="ORF">DESPIGER_0071</name>
</gene>
<dbReference type="KEGG" id="dpg:DESPIGER_0071"/>
<proteinExistence type="predicted"/>
<organism evidence="2 3">
    <name type="scientific">Desulfovibrio piger</name>
    <dbReference type="NCBI Taxonomy" id="901"/>
    <lineage>
        <taxon>Bacteria</taxon>
        <taxon>Pseudomonadati</taxon>
        <taxon>Thermodesulfobacteriota</taxon>
        <taxon>Desulfovibrionia</taxon>
        <taxon>Desulfovibrionales</taxon>
        <taxon>Desulfovibrionaceae</taxon>
        <taxon>Desulfovibrio</taxon>
    </lineage>
</organism>
<feature type="region of interest" description="Disordered" evidence="1">
    <location>
        <begin position="44"/>
        <end position="115"/>
    </location>
</feature>
<evidence type="ECO:0000256" key="1">
    <source>
        <dbReference type="SAM" id="MobiDB-lite"/>
    </source>
</evidence>
<feature type="compositionally biased region" description="Basic residues" evidence="1">
    <location>
        <begin position="90"/>
        <end position="103"/>
    </location>
</feature>
<name>A0A1K1LEW6_9BACT</name>
<accession>A0A1K1LEW6</accession>
<keyword evidence="3" id="KW-1185">Reference proteome</keyword>
<evidence type="ECO:0000313" key="3">
    <source>
        <dbReference type="Proteomes" id="UP000186323"/>
    </source>
</evidence>
<dbReference type="Proteomes" id="UP000186323">
    <property type="component" value="Chromosome I"/>
</dbReference>
<evidence type="ECO:0000313" key="2">
    <source>
        <dbReference type="EMBL" id="SFV71974.1"/>
    </source>
</evidence>
<dbReference type="EMBL" id="LT630450">
    <property type="protein sequence ID" value="SFV71974.1"/>
    <property type="molecule type" value="Genomic_DNA"/>
</dbReference>
<reference evidence="3" key="1">
    <citation type="submission" date="2016-10" db="EMBL/GenBank/DDBJ databases">
        <authorList>
            <person name="Wegmann U."/>
        </authorList>
    </citation>
    <scope>NUCLEOTIDE SEQUENCE [LARGE SCALE GENOMIC DNA]</scope>
</reference>
<protein>
    <submittedName>
        <fullName evidence="2">Uncharacterized protein</fullName>
    </submittedName>
</protein>
<dbReference type="AlphaFoldDB" id="A0A1K1LEW6"/>